<dbReference type="EMBL" id="BMLK01000007">
    <property type="protein sequence ID" value="GGN48196.1"/>
    <property type="molecule type" value="Genomic_DNA"/>
</dbReference>
<organism evidence="1 2">
    <name type="scientific">Novosphingobium indicum</name>
    <dbReference type="NCBI Taxonomy" id="462949"/>
    <lineage>
        <taxon>Bacteria</taxon>
        <taxon>Pseudomonadati</taxon>
        <taxon>Pseudomonadota</taxon>
        <taxon>Alphaproteobacteria</taxon>
        <taxon>Sphingomonadales</taxon>
        <taxon>Sphingomonadaceae</taxon>
        <taxon>Novosphingobium</taxon>
    </lineage>
</organism>
<accession>A0ABQ2JKK5</accession>
<keyword evidence="2" id="KW-1185">Reference proteome</keyword>
<dbReference type="Proteomes" id="UP000605099">
    <property type="component" value="Unassembled WGS sequence"/>
</dbReference>
<comment type="caution">
    <text evidence="1">The sequence shown here is derived from an EMBL/GenBank/DDBJ whole genome shotgun (WGS) entry which is preliminary data.</text>
</comment>
<gene>
    <name evidence="1" type="ORF">GCM10011349_17470</name>
</gene>
<sequence>MQDWGSGEFALGRRALLAGLFASGALAVSGCATIGTMSYVEIVQRLLRHSTQRAFARLTEPDGFWDSAVARIDLPVLFGKPGTLAGAVLKSPAFREKLQHELNTLAEDGARRAAPVVAEAVRNIAITDALALIKGGKTAATTYLRQAMGPALVNAMIPELDQAMRLAENPILNQAISALSGVSITDAAHALALDADNAIWYEIGASEAEIRENPAATNDPVLIAGLKGL</sequence>
<name>A0ABQ2JKK5_9SPHN</name>
<evidence type="ECO:0000313" key="2">
    <source>
        <dbReference type="Proteomes" id="UP000605099"/>
    </source>
</evidence>
<dbReference type="Pfam" id="PF13852">
    <property type="entry name" value="DUF4197"/>
    <property type="match status" value="1"/>
</dbReference>
<proteinExistence type="predicted"/>
<reference evidence="2" key="1">
    <citation type="journal article" date="2019" name="Int. J. Syst. Evol. Microbiol.">
        <title>The Global Catalogue of Microorganisms (GCM) 10K type strain sequencing project: providing services to taxonomists for standard genome sequencing and annotation.</title>
        <authorList>
            <consortium name="The Broad Institute Genomics Platform"/>
            <consortium name="The Broad Institute Genome Sequencing Center for Infectious Disease"/>
            <person name="Wu L."/>
            <person name="Ma J."/>
        </authorList>
    </citation>
    <scope>NUCLEOTIDE SEQUENCE [LARGE SCALE GENOMIC DNA]</scope>
    <source>
        <strain evidence="2">CGMCC 1.6784</strain>
    </source>
</reference>
<dbReference type="InterPro" id="IPR025245">
    <property type="entry name" value="DUF4197"/>
</dbReference>
<protein>
    <recommendedName>
        <fullName evidence="3">DUF4197 domain-containing protein</fullName>
    </recommendedName>
</protein>
<dbReference type="RefSeq" id="WP_188819285.1">
    <property type="nucleotide sequence ID" value="NZ_BMLK01000007.1"/>
</dbReference>
<evidence type="ECO:0000313" key="1">
    <source>
        <dbReference type="EMBL" id="GGN48196.1"/>
    </source>
</evidence>
<evidence type="ECO:0008006" key="3">
    <source>
        <dbReference type="Google" id="ProtNLM"/>
    </source>
</evidence>